<keyword evidence="5" id="KW-0547">Nucleotide-binding</keyword>
<gene>
    <name evidence="10" type="ORF">FD754_009616</name>
</gene>
<keyword evidence="6" id="KW-0418">Kinase</keyword>
<comment type="caution">
    <text evidence="10">The sequence shown here is derived from an EMBL/GenBank/DDBJ whole genome shotgun (WGS) entry which is preliminary data.</text>
</comment>
<keyword evidence="8" id="KW-0963">Cytoplasm</keyword>
<dbReference type="Gene3D" id="3.30.200.20">
    <property type="entry name" value="Phosphorylase Kinase, domain 1"/>
    <property type="match status" value="1"/>
</dbReference>
<evidence type="ECO:0000256" key="2">
    <source>
        <dbReference type="ARBA" id="ARBA00004647"/>
    </source>
</evidence>
<dbReference type="SMART" id="SM00220">
    <property type="entry name" value="S_TKc"/>
    <property type="match status" value="1"/>
</dbReference>
<evidence type="ECO:0000256" key="1">
    <source>
        <dbReference type="ARBA" id="ARBA00004300"/>
    </source>
</evidence>
<reference evidence="10 11" key="1">
    <citation type="submission" date="2019-06" db="EMBL/GenBank/DDBJ databases">
        <title>Discovery of a novel chromosome fission-fusion reversal in muntjac.</title>
        <authorList>
            <person name="Mudd A.B."/>
            <person name="Bredeson J.V."/>
            <person name="Baum R."/>
            <person name="Hockemeyer D."/>
            <person name="Rokhsar D.S."/>
        </authorList>
    </citation>
    <scope>NUCLEOTIDE SEQUENCE [LARGE SCALE GENOMIC DNA]</scope>
    <source>
        <strain evidence="10">UTSW_UCB_Mm</strain>
        <tissue evidence="10">Fibroblast cell line</tissue>
    </source>
</reference>
<keyword evidence="8" id="KW-0206">Cytoskeleton</keyword>
<dbReference type="GO" id="GO:0004674">
    <property type="term" value="F:protein serine/threonine kinase activity"/>
    <property type="evidence" value="ECO:0007669"/>
    <property type="project" value="TreeGrafter"/>
</dbReference>
<evidence type="ECO:0000256" key="6">
    <source>
        <dbReference type="ARBA" id="ARBA00022777"/>
    </source>
</evidence>
<dbReference type="InterPro" id="IPR011009">
    <property type="entry name" value="Kinase-like_dom_sf"/>
</dbReference>
<organism evidence="10 11">
    <name type="scientific">Muntiacus muntjak</name>
    <name type="common">Barking deer</name>
    <name type="synonym">Indian muntjac</name>
    <dbReference type="NCBI Taxonomy" id="9888"/>
    <lineage>
        <taxon>Eukaryota</taxon>
        <taxon>Metazoa</taxon>
        <taxon>Chordata</taxon>
        <taxon>Craniata</taxon>
        <taxon>Vertebrata</taxon>
        <taxon>Euteleostomi</taxon>
        <taxon>Mammalia</taxon>
        <taxon>Eutheria</taxon>
        <taxon>Laurasiatheria</taxon>
        <taxon>Artiodactyla</taxon>
        <taxon>Ruminantia</taxon>
        <taxon>Pecora</taxon>
        <taxon>Cervidae</taxon>
        <taxon>Muntiacinae</taxon>
        <taxon>Muntiacus</taxon>
    </lineage>
</organism>
<evidence type="ECO:0000256" key="3">
    <source>
        <dbReference type="ARBA" id="ARBA00010886"/>
    </source>
</evidence>
<evidence type="ECO:0000256" key="7">
    <source>
        <dbReference type="ARBA" id="ARBA00022840"/>
    </source>
</evidence>
<feature type="non-terminal residue" evidence="10">
    <location>
        <position position="1"/>
    </location>
</feature>
<dbReference type="GO" id="GO:0005813">
    <property type="term" value="C:centrosome"/>
    <property type="evidence" value="ECO:0007669"/>
    <property type="project" value="UniProtKB-SubCell"/>
</dbReference>
<name>A0A5N3WUG3_MUNMU</name>
<dbReference type="PROSITE" id="PS50011">
    <property type="entry name" value="PROTEIN_KINASE_DOM"/>
    <property type="match status" value="1"/>
</dbReference>
<keyword evidence="11" id="KW-1185">Reference proteome</keyword>
<dbReference type="GO" id="GO:0000922">
    <property type="term" value="C:spindle pole"/>
    <property type="evidence" value="ECO:0007669"/>
    <property type="project" value="UniProtKB-SubCell"/>
</dbReference>
<evidence type="ECO:0000313" key="11">
    <source>
        <dbReference type="Proteomes" id="UP000326458"/>
    </source>
</evidence>
<dbReference type="Proteomes" id="UP000326458">
    <property type="component" value="Unassembled WGS sequence"/>
</dbReference>
<dbReference type="SUPFAM" id="SSF56112">
    <property type="entry name" value="Protein kinase-like (PK-like)"/>
    <property type="match status" value="1"/>
</dbReference>
<evidence type="ECO:0000256" key="4">
    <source>
        <dbReference type="ARBA" id="ARBA00022679"/>
    </source>
</evidence>
<keyword evidence="4" id="KW-0808">Transferase</keyword>
<keyword evidence="7" id="KW-0067">ATP-binding</keyword>
<proteinExistence type="inferred from homology"/>
<dbReference type="Pfam" id="PF07714">
    <property type="entry name" value="PK_Tyr_Ser-Thr"/>
    <property type="match status" value="1"/>
</dbReference>
<evidence type="ECO:0000256" key="8">
    <source>
        <dbReference type="ARBA" id="ARBA00023212"/>
    </source>
</evidence>
<dbReference type="GO" id="GO:0005524">
    <property type="term" value="F:ATP binding"/>
    <property type="evidence" value="ECO:0007669"/>
    <property type="project" value="UniProtKB-KW"/>
</dbReference>
<comment type="similarity">
    <text evidence="3">Belongs to the protein kinase superfamily. NEK Ser/Thr protein kinase family. NIMA subfamily.</text>
</comment>
<accession>A0A5N3WUG3</accession>
<dbReference type="AlphaFoldDB" id="A0A5N3WUG3"/>
<dbReference type="InterPro" id="IPR001245">
    <property type="entry name" value="Ser-Thr/Tyr_kinase_cat_dom"/>
</dbReference>
<sequence>LCLTPCINIPASPFMQKLGFGTGVNVYLMQRSPRGLSHSPWAVKKINPRCNDDYQSMYQKRLTDEAKILKSLNHPNIIGCLLYGILLSLCPSLWKVKNSRTALSTAVFLVVVYEYHKKDVKNKLVITSGEREFACILFSVTDPEACYIGTEPWKPKEALEEDGIITDKADIFAFGLTLWEMMTLSIPHINLPDDDDDEDKTFDESDFDDDAYYAALGTRPPINMEELDETYQKVIELFSVCTNEDPKDRPSAARIVEALEVDVQ</sequence>
<dbReference type="PANTHER" id="PTHR43289:SF14">
    <property type="entry name" value="LYMPHOKINE-ACTIVATED KILLER T-CELL-ORIGINATED PROTEIN KINASE"/>
    <property type="match status" value="1"/>
</dbReference>
<evidence type="ECO:0000256" key="5">
    <source>
        <dbReference type="ARBA" id="ARBA00022741"/>
    </source>
</evidence>
<evidence type="ECO:0000259" key="9">
    <source>
        <dbReference type="PROSITE" id="PS50011"/>
    </source>
</evidence>
<feature type="domain" description="Protein kinase" evidence="9">
    <location>
        <begin position="12"/>
        <end position="264"/>
    </location>
</feature>
<protein>
    <recommendedName>
        <fullName evidence="9">Protein kinase domain-containing protein</fullName>
    </recommendedName>
</protein>
<dbReference type="InterPro" id="IPR000719">
    <property type="entry name" value="Prot_kinase_dom"/>
</dbReference>
<comment type="subcellular location">
    <subcellularLocation>
        <location evidence="1">Cytoplasm</location>
        <location evidence="1">Cytoskeleton</location>
        <location evidence="1">Microtubule organizing center</location>
        <location evidence="1">Centrosome</location>
    </subcellularLocation>
    <subcellularLocation>
        <location evidence="2">Cytoplasm</location>
        <location evidence="2">Cytoskeleton</location>
        <location evidence="2">Spindle pole</location>
    </subcellularLocation>
</comment>
<dbReference type="Gene3D" id="1.10.510.10">
    <property type="entry name" value="Transferase(Phosphotransferase) domain 1"/>
    <property type="match status" value="1"/>
</dbReference>
<dbReference type="PANTHER" id="PTHR43289">
    <property type="entry name" value="MITOGEN-ACTIVATED PROTEIN KINASE KINASE KINASE 20-RELATED"/>
    <property type="match status" value="1"/>
</dbReference>
<evidence type="ECO:0000313" key="10">
    <source>
        <dbReference type="EMBL" id="KAB0365460.1"/>
    </source>
</evidence>
<dbReference type="EMBL" id="VCEA01000001">
    <property type="protein sequence ID" value="KAB0365460.1"/>
    <property type="molecule type" value="Genomic_DNA"/>
</dbReference>